<keyword evidence="2" id="KW-0812">Transmembrane</keyword>
<gene>
    <name evidence="4" type="ORF">Tcan_08346</name>
</gene>
<reference evidence="4 5" key="1">
    <citation type="submission" date="2014-11" db="EMBL/GenBank/DDBJ databases">
        <title>Genetic blueprint of the zoonotic pathogen Toxocara canis.</title>
        <authorList>
            <person name="Zhu X.-Q."/>
            <person name="Korhonen P.K."/>
            <person name="Cai H."/>
            <person name="Young N.D."/>
            <person name="Nejsum P."/>
            <person name="von Samson-Himmelstjerna G."/>
            <person name="Boag P.R."/>
            <person name="Tan P."/>
            <person name="Li Q."/>
            <person name="Min J."/>
            <person name="Yang Y."/>
            <person name="Wang X."/>
            <person name="Fang X."/>
            <person name="Hall R.S."/>
            <person name="Hofmann A."/>
            <person name="Sternberg P.W."/>
            <person name="Jex A.R."/>
            <person name="Gasser R.B."/>
        </authorList>
    </citation>
    <scope>NUCLEOTIDE SEQUENCE [LARGE SCALE GENOMIC DNA]</scope>
    <source>
        <strain evidence="4">PN_DK_2014</strain>
    </source>
</reference>
<name>A0A0B2VZW8_TOXCA</name>
<feature type="transmembrane region" description="Helical" evidence="2">
    <location>
        <begin position="286"/>
        <end position="311"/>
    </location>
</feature>
<feature type="compositionally biased region" description="Polar residues" evidence="1">
    <location>
        <begin position="176"/>
        <end position="213"/>
    </location>
</feature>
<dbReference type="EMBL" id="JPKZ01000448">
    <property type="protein sequence ID" value="KHN87183.1"/>
    <property type="molecule type" value="Genomic_DNA"/>
</dbReference>
<feature type="compositionally biased region" description="Low complexity" evidence="1">
    <location>
        <begin position="164"/>
        <end position="175"/>
    </location>
</feature>
<keyword evidence="2" id="KW-0472">Membrane</keyword>
<protein>
    <submittedName>
        <fullName evidence="4">Uncharacterized protein</fullName>
    </submittedName>
</protein>
<keyword evidence="5" id="KW-1185">Reference proteome</keyword>
<dbReference type="Proteomes" id="UP000031036">
    <property type="component" value="Unassembled WGS sequence"/>
</dbReference>
<evidence type="ECO:0000313" key="5">
    <source>
        <dbReference type="Proteomes" id="UP000031036"/>
    </source>
</evidence>
<feature type="chain" id="PRO_5002077822" evidence="3">
    <location>
        <begin position="21"/>
        <end position="430"/>
    </location>
</feature>
<dbReference type="AlphaFoldDB" id="A0A0B2VZW8"/>
<accession>A0A0B2VZW8</accession>
<comment type="caution">
    <text evidence="4">The sequence shown here is derived from an EMBL/GenBank/DDBJ whole genome shotgun (WGS) entry which is preliminary data.</text>
</comment>
<sequence length="430" mass="48074">MRSFPLLLLICLQSLSTVFSSDPLEQISFTFWMDRQQGYVEWQELNTICSKHFIAVGAGTVEKFIDLKKEGDRKCNKLFWKLCSYSSTCHQESWDRQHIFYVFSCSKNERRCDRNLNCTLDSIHPLVGGAHRLTTFTIFLSCWSSKMVSTTSKPKPSKQPPKPKLALKQPLLTTPVPSKQSTKPMLSQSTSLRKLSHTTLQTSRKSSKMKQQQYRRTTAHHFTEWTQPPKKWISPSSKPTHMAYKKPATSANIDDDDYVEETHATSAPALPSAVCNNCDGHCLSTLAIAIILGPCVVLVLGFGMGIGFLIARIWPDKLKVLNVAQPLPPLMHPEISVATEFTDAQTETQPAESQIGTTTQANTTTTTAAKFTKVFETVYEDKVSPSSTTKVKPNRNRHSSHDVPIESILDIPGQTSPAVELSKDKTLLDN</sequence>
<keyword evidence="2" id="KW-1133">Transmembrane helix</keyword>
<dbReference type="OrthoDB" id="10667452at2759"/>
<evidence type="ECO:0000256" key="3">
    <source>
        <dbReference type="SAM" id="SignalP"/>
    </source>
</evidence>
<evidence type="ECO:0000256" key="2">
    <source>
        <dbReference type="SAM" id="Phobius"/>
    </source>
</evidence>
<proteinExistence type="predicted"/>
<organism evidence="4 5">
    <name type="scientific">Toxocara canis</name>
    <name type="common">Canine roundworm</name>
    <dbReference type="NCBI Taxonomy" id="6265"/>
    <lineage>
        <taxon>Eukaryota</taxon>
        <taxon>Metazoa</taxon>
        <taxon>Ecdysozoa</taxon>
        <taxon>Nematoda</taxon>
        <taxon>Chromadorea</taxon>
        <taxon>Rhabditida</taxon>
        <taxon>Spirurina</taxon>
        <taxon>Ascaridomorpha</taxon>
        <taxon>Ascaridoidea</taxon>
        <taxon>Toxocaridae</taxon>
        <taxon>Toxocara</taxon>
    </lineage>
</organism>
<evidence type="ECO:0000256" key="1">
    <source>
        <dbReference type="SAM" id="MobiDB-lite"/>
    </source>
</evidence>
<evidence type="ECO:0000313" key="4">
    <source>
        <dbReference type="EMBL" id="KHN87183.1"/>
    </source>
</evidence>
<feature type="region of interest" description="Disordered" evidence="1">
    <location>
        <begin position="150"/>
        <end position="213"/>
    </location>
</feature>
<keyword evidence="3" id="KW-0732">Signal</keyword>
<feature type="signal peptide" evidence="3">
    <location>
        <begin position="1"/>
        <end position="20"/>
    </location>
</feature>